<keyword evidence="3" id="KW-1185">Reference proteome</keyword>
<dbReference type="Pfam" id="PF03184">
    <property type="entry name" value="DDE_1"/>
    <property type="match status" value="1"/>
</dbReference>
<dbReference type="EMBL" id="CAMKVN010003291">
    <property type="protein sequence ID" value="CAI2184283.1"/>
    <property type="molecule type" value="Genomic_DNA"/>
</dbReference>
<evidence type="ECO:0000313" key="3">
    <source>
        <dbReference type="Proteomes" id="UP001153678"/>
    </source>
</evidence>
<dbReference type="InterPro" id="IPR004875">
    <property type="entry name" value="DDE_SF_endonuclease_dom"/>
</dbReference>
<gene>
    <name evidence="2" type="ORF">FWILDA_LOCUS11502</name>
</gene>
<reference evidence="2" key="1">
    <citation type="submission" date="2022-08" db="EMBL/GenBank/DDBJ databases">
        <authorList>
            <person name="Kallberg Y."/>
            <person name="Tangrot J."/>
            <person name="Rosling A."/>
        </authorList>
    </citation>
    <scope>NUCLEOTIDE SEQUENCE</scope>
    <source>
        <strain evidence="2">Wild A</strain>
    </source>
</reference>
<feature type="domain" description="DDE-1" evidence="1">
    <location>
        <begin position="22"/>
        <end position="71"/>
    </location>
</feature>
<dbReference type="OrthoDB" id="2425962at2759"/>
<proteinExistence type="predicted"/>
<accession>A0A9W4SXA6</accession>
<dbReference type="AlphaFoldDB" id="A0A9W4SXA6"/>
<organism evidence="2 3">
    <name type="scientific">Funneliformis geosporum</name>
    <dbReference type="NCBI Taxonomy" id="1117311"/>
    <lineage>
        <taxon>Eukaryota</taxon>
        <taxon>Fungi</taxon>
        <taxon>Fungi incertae sedis</taxon>
        <taxon>Mucoromycota</taxon>
        <taxon>Glomeromycotina</taxon>
        <taxon>Glomeromycetes</taxon>
        <taxon>Glomerales</taxon>
        <taxon>Glomeraceae</taxon>
        <taxon>Funneliformis</taxon>
    </lineage>
</organism>
<sequence length="82" mass="9097">MANETKLPPFPGGIIIRVNPKVLDSFFAHKTDIVKHKFRRKNTDLAVISGGLTSHLQPLDASLNKPFKAKVISFLMVLVLSK</sequence>
<name>A0A9W4SXA6_9GLOM</name>
<dbReference type="GO" id="GO:0003676">
    <property type="term" value="F:nucleic acid binding"/>
    <property type="evidence" value="ECO:0007669"/>
    <property type="project" value="InterPro"/>
</dbReference>
<evidence type="ECO:0000259" key="1">
    <source>
        <dbReference type="Pfam" id="PF03184"/>
    </source>
</evidence>
<evidence type="ECO:0000313" key="2">
    <source>
        <dbReference type="EMBL" id="CAI2184283.1"/>
    </source>
</evidence>
<protein>
    <submittedName>
        <fullName evidence="2">15308_t:CDS:1</fullName>
    </submittedName>
</protein>
<comment type="caution">
    <text evidence="2">The sequence shown here is derived from an EMBL/GenBank/DDBJ whole genome shotgun (WGS) entry which is preliminary data.</text>
</comment>
<dbReference type="Proteomes" id="UP001153678">
    <property type="component" value="Unassembled WGS sequence"/>
</dbReference>